<dbReference type="GO" id="GO:0016624">
    <property type="term" value="F:oxidoreductase activity, acting on the aldehyde or oxo group of donors, disulfide as acceptor"/>
    <property type="evidence" value="ECO:0007669"/>
    <property type="project" value="InterPro"/>
</dbReference>
<protein>
    <recommendedName>
        <fullName evidence="6">Transketolase-like pyrimidine-binding domain-containing protein</fullName>
    </recommendedName>
</protein>
<dbReference type="Gene3D" id="3.40.50.970">
    <property type="match status" value="1"/>
</dbReference>
<dbReference type="NCBIfam" id="NF008907">
    <property type="entry name" value="PRK12270.1"/>
    <property type="match status" value="1"/>
</dbReference>
<keyword evidence="3" id="KW-0809">Transit peptide</keyword>
<keyword evidence="5" id="KW-0786">Thiamine pyrophosphate</keyword>
<dbReference type="Proteomes" id="UP001329430">
    <property type="component" value="Chromosome 2"/>
</dbReference>
<name>A0AAN7VNB6_9COLE</name>
<keyword evidence="4" id="KW-0560">Oxidoreductase</keyword>
<dbReference type="InterPro" id="IPR011603">
    <property type="entry name" value="2oxoglutarate_DH_E1"/>
</dbReference>
<proteinExistence type="inferred from homology"/>
<dbReference type="InterPro" id="IPR031717">
    <property type="entry name" value="ODO-1/KGD_C"/>
</dbReference>
<evidence type="ECO:0000256" key="4">
    <source>
        <dbReference type="ARBA" id="ARBA00023002"/>
    </source>
</evidence>
<evidence type="ECO:0000313" key="8">
    <source>
        <dbReference type="Proteomes" id="UP001329430"/>
    </source>
</evidence>
<dbReference type="Pfam" id="PF16870">
    <property type="entry name" value="OxoGdeHyase_C"/>
    <property type="match status" value="1"/>
</dbReference>
<evidence type="ECO:0000313" key="7">
    <source>
        <dbReference type="EMBL" id="KAK5647733.1"/>
    </source>
</evidence>
<evidence type="ECO:0000256" key="3">
    <source>
        <dbReference type="ARBA" id="ARBA00022946"/>
    </source>
</evidence>
<dbReference type="PANTHER" id="PTHR23152:SF4">
    <property type="entry name" value="2-OXOADIPATE DEHYDROGENASE COMPLEX COMPONENT E1"/>
    <property type="match status" value="1"/>
</dbReference>
<dbReference type="PANTHER" id="PTHR23152">
    <property type="entry name" value="2-OXOGLUTARATE DEHYDROGENASE"/>
    <property type="match status" value="1"/>
</dbReference>
<comment type="caution">
    <text evidence="7">The sequence shown here is derived from an EMBL/GenBank/DDBJ whole genome shotgun (WGS) entry which is preliminary data.</text>
</comment>
<dbReference type="Gene3D" id="1.10.287.1150">
    <property type="entry name" value="TPP helical domain"/>
    <property type="match status" value="1"/>
</dbReference>
<dbReference type="InterPro" id="IPR029061">
    <property type="entry name" value="THDP-binding"/>
</dbReference>
<evidence type="ECO:0000256" key="2">
    <source>
        <dbReference type="ARBA" id="ARBA00006936"/>
    </source>
</evidence>
<dbReference type="InterPro" id="IPR001017">
    <property type="entry name" value="DH_E1"/>
</dbReference>
<feature type="domain" description="Transketolase-like pyrimidine-binding" evidence="6">
    <location>
        <begin position="570"/>
        <end position="773"/>
    </location>
</feature>
<dbReference type="EMBL" id="JAVRBK010000002">
    <property type="protein sequence ID" value="KAK5647733.1"/>
    <property type="molecule type" value="Genomic_DNA"/>
</dbReference>
<gene>
    <name evidence="7" type="ORF">RI129_002625</name>
</gene>
<dbReference type="InterPro" id="IPR042179">
    <property type="entry name" value="KGD_C_sf"/>
</dbReference>
<dbReference type="NCBIfam" id="TIGR00239">
    <property type="entry name" value="2oxo_dh_E1"/>
    <property type="match status" value="1"/>
</dbReference>
<dbReference type="PIRSF" id="PIRSF000157">
    <property type="entry name" value="Oxoglu_dh_E1"/>
    <property type="match status" value="1"/>
</dbReference>
<dbReference type="AlphaFoldDB" id="A0AAN7VNB6"/>
<dbReference type="Gene3D" id="3.40.50.12470">
    <property type="match status" value="1"/>
</dbReference>
<organism evidence="7 8">
    <name type="scientific">Pyrocoelia pectoralis</name>
    <dbReference type="NCBI Taxonomy" id="417401"/>
    <lineage>
        <taxon>Eukaryota</taxon>
        <taxon>Metazoa</taxon>
        <taxon>Ecdysozoa</taxon>
        <taxon>Arthropoda</taxon>
        <taxon>Hexapoda</taxon>
        <taxon>Insecta</taxon>
        <taxon>Pterygota</taxon>
        <taxon>Neoptera</taxon>
        <taxon>Endopterygota</taxon>
        <taxon>Coleoptera</taxon>
        <taxon>Polyphaga</taxon>
        <taxon>Elateriformia</taxon>
        <taxon>Elateroidea</taxon>
        <taxon>Lampyridae</taxon>
        <taxon>Lampyrinae</taxon>
        <taxon>Pyrocoelia</taxon>
    </lineage>
</organism>
<dbReference type="InterPro" id="IPR005475">
    <property type="entry name" value="Transketolase-like_Pyr-bd"/>
</dbReference>
<dbReference type="CDD" id="cd02016">
    <property type="entry name" value="TPP_E1_OGDC_like"/>
    <property type="match status" value="1"/>
</dbReference>
<sequence>MYLNLYRLHAKQLQFVKHLKQYKFRNYHSDGVFGYRKKIETKYNLPEDVVQQRFQESNFYRLVTAYRQFGHLIADVNPVSFNPPLSEKQELTPNRYGLSLSDKISFKGIIHNGQNEGTVAEAIEFLKHVYGNHISAEFLHLETEEEIEWFSKRIEELHHEVLSKDERIDLASELLKCQTFDHFLANKFPGLKRYGGEGAESMMGFFSEVFHTSAEDSLEQIVIGMPHRGRLNFLTGMLHFQPAKMFVKLKGLPDFPTKFKATGDVVSHCISSTELMINNKPLHVTVLYNPSHLEVVNPVSMGKTRAKQMSVQDGNYSSSRRWSDKILNIQVHGDAAFAGQGINQECLQLSNVPHFEIGGSLHLIVNNQVGFTTPSDRGRSTRYCTDLAKMLPVPILHVNGDYPEAVLKATRIAMEYQRKFRKDVFVDMNCFRQWGHNEMDDPTFTNPELYKIIHSRKTVPDRYSEYLIGKGVITKEKVDEIINQHYSWLSDELSTAESYEVDDPCFKNQWQDYNQAQEIITTWDTGVHSGLLSMIGNKSVEYPTDFKIHPHLERTYVKSRLSKIAQGSHIDWATAEALAFGSLLYEGYNVRISGQDVGRGTFSHRHVMLVDQDTNNVHIPLNKIHSQQTGFLEVANSILSEEAVLGFEYGMSVENPKNLIIWEAQFGDFFNGAQIIFDTLISSGEAKWLWSTGIVILLPHGYDGAGPEHSSSRLERFLQMSDSKENEIDSDNVNMEICQPSTPAQYFHLIRRQMVRNFRKPLIIIAPKTLLRLPAATSHIDDMTCGTNFLPVIGETISEYLAVNKIIFCSGKHYYSLKEEQTKSGKKNVALIRIESFCPFPTYQLQEAIQQFPNAKDFLWSQEEPRNMGAWSFLKPRFEHLIGKNLNYCGRDTLPTPAVGVGKWHQEQVKHITTKPFEM</sequence>
<dbReference type="SMART" id="SM00861">
    <property type="entry name" value="Transket_pyr"/>
    <property type="match status" value="1"/>
</dbReference>
<evidence type="ECO:0000259" key="6">
    <source>
        <dbReference type="SMART" id="SM00861"/>
    </source>
</evidence>
<evidence type="ECO:0000256" key="1">
    <source>
        <dbReference type="ARBA" id="ARBA00001964"/>
    </source>
</evidence>
<dbReference type="SUPFAM" id="SSF52518">
    <property type="entry name" value="Thiamin diphosphate-binding fold (THDP-binding)"/>
    <property type="match status" value="2"/>
</dbReference>
<dbReference type="NCBIfam" id="NF006914">
    <property type="entry name" value="PRK09404.1"/>
    <property type="match status" value="1"/>
</dbReference>
<accession>A0AAN7VNB6</accession>
<dbReference type="Pfam" id="PF00676">
    <property type="entry name" value="E1_dh"/>
    <property type="match status" value="1"/>
</dbReference>
<evidence type="ECO:0000256" key="5">
    <source>
        <dbReference type="ARBA" id="ARBA00023052"/>
    </source>
</evidence>
<dbReference type="GO" id="GO:0030976">
    <property type="term" value="F:thiamine pyrophosphate binding"/>
    <property type="evidence" value="ECO:0007669"/>
    <property type="project" value="InterPro"/>
</dbReference>
<keyword evidence="8" id="KW-1185">Reference proteome</keyword>
<dbReference type="Pfam" id="PF02779">
    <property type="entry name" value="Transket_pyr"/>
    <property type="match status" value="1"/>
</dbReference>
<reference evidence="7 8" key="1">
    <citation type="journal article" date="2024" name="Insects">
        <title>An Improved Chromosome-Level Genome Assembly of the Firefly Pyrocoelia pectoralis.</title>
        <authorList>
            <person name="Fu X."/>
            <person name="Meyer-Rochow V.B."/>
            <person name="Ballantyne L."/>
            <person name="Zhu X."/>
        </authorList>
    </citation>
    <scope>NUCLEOTIDE SEQUENCE [LARGE SCALE GENOMIC DNA]</scope>
    <source>
        <strain evidence="7">XCY_ONT2</strain>
    </source>
</reference>
<dbReference type="Gene3D" id="3.40.50.11610">
    <property type="entry name" value="Multifunctional 2-oxoglutarate metabolism enzyme, C-terminal domain"/>
    <property type="match status" value="1"/>
</dbReference>
<comment type="cofactor">
    <cofactor evidence="1">
        <name>thiamine diphosphate</name>
        <dbReference type="ChEBI" id="CHEBI:58937"/>
    </cofactor>
</comment>
<comment type="similarity">
    <text evidence="2">Belongs to the alpha-ketoglutarate dehydrogenase family.</text>
</comment>